<dbReference type="InterPro" id="IPR009057">
    <property type="entry name" value="Homeodomain-like_sf"/>
</dbReference>
<keyword evidence="1" id="KW-0805">Transcription regulation</keyword>
<dbReference type="SUPFAM" id="SSF46689">
    <property type="entry name" value="Homeodomain-like"/>
    <property type="match status" value="1"/>
</dbReference>
<evidence type="ECO:0000256" key="2">
    <source>
        <dbReference type="ARBA" id="ARBA00023125"/>
    </source>
</evidence>
<reference evidence="6" key="1">
    <citation type="submission" date="2020-02" db="EMBL/GenBank/DDBJ databases">
        <authorList>
            <person name="Meier V. D."/>
        </authorList>
    </citation>
    <scope>NUCLEOTIDE SEQUENCE</scope>
    <source>
        <strain evidence="6">AVDCRST_MAG02</strain>
    </source>
</reference>
<feature type="domain" description="HTH tetR-type" evidence="5">
    <location>
        <begin position="6"/>
        <end position="66"/>
    </location>
</feature>
<sequence>MPRWEPHAKERLELAALDLYATRGYDATTIGDVAARAGVTSRTYFRYFPDKREVLFGGADELRDRISRSLRDAPADMPPLAAALHAMGACEDLYHPREHGRLRRRDAVIGTSGELQEREARKLASIAAVVAGGLVERGVDPDGARLVADLALVAFKRAARLWMDDPATPYAVLLHRAAAQARGVLTAQTRDAAMQ</sequence>
<dbReference type="PANTHER" id="PTHR30055:SF238">
    <property type="entry name" value="MYCOFACTOCIN BIOSYNTHESIS TRANSCRIPTIONAL REGULATOR MFTR-RELATED"/>
    <property type="match status" value="1"/>
</dbReference>
<dbReference type="PRINTS" id="PR00455">
    <property type="entry name" value="HTHTETR"/>
</dbReference>
<dbReference type="InterPro" id="IPR050109">
    <property type="entry name" value="HTH-type_TetR-like_transc_reg"/>
</dbReference>
<evidence type="ECO:0000256" key="1">
    <source>
        <dbReference type="ARBA" id="ARBA00023015"/>
    </source>
</evidence>
<dbReference type="Pfam" id="PF00440">
    <property type="entry name" value="TetR_N"/>
    <property type="match status" value="1"/>
</dbReference>
<dbReference type="Gene3D" id="1.10.357.10">
    <property type="entry name" value="Tetracycline Repressor, domain 2"/>
    <property type="match status" value="1"/>
</dbReference>
<dbReference type="GO" id="GO:0000976">
    <property type="term" value="F:transcription cis-regulatory region binding"/>
    <property type="evidence" value="ECO:0007669"/>
    <property type="project" value="TreeGrafter"/>
</dbReference>
<proteinExistence type="predicted"/>
<dbReference type="GO" id="GO:0003700">
    <property type="term" value="F:DNA-binding transcription factor activity"/>
    <property type="evidence" value="ECO:0007669"/>
    <property type="project" value="TreeGrafter"/>
</dbReference>
<dbReference type="EMBL" id="CADCVH010000066">
    <property type="protein sequence ID" value="CAA9459191.1"/>
    <property type="molecule type" value="Genomic_DNA"/>
</dbReference>
<keyword evidence="3" id="KW-0804">Transcription</keyword>
<gene>
    <name evidence="6" type="ORF">AVDCRST_MAG02-1851</name>
</gene>
<evidence type="ECO:0000256" key="3">
    <source>
        <dbReference type="ARBA" id="ARBA00023163"/>
    </source>
</evidence>
<name>A0A6J4QYR9_9ACTN</name>
<dbReference type="PROSITE" id="PS50977">
    <property type="entry name" value="HTH_TETR_2"/>
    <property type="match status" value="1"/>
</dbReference>
<evidence type="ECO:0000313" key="6">
    <source>
        <dbReference type="EMBL" id="CAA9459191.1"/>
    </source>
</evidence>
<accession>A0A6J4QYR9</accession>
<protein>
    <submittedName>
        <fullName evidence="6">Transcriptional regulator, AcrR family</fullName>
    </submittedName>
</protein>
<evidence type="ECO:0000256" key="4">
    <source>
        <dbReference type="PROSITE-ProRule" id="PRU00335"/>
    </source>
</evidence>
<dbReference type="PANTHER" id="PTHR30055">
    <property type="entry name" value="HTH-TYPE TRANSCRIPTIONAL REGULATOR RUTR"/>
    <property type="match status" value="1"/>
</dbReference>
<evidence type="ECO:0000259" key="5">
    <source>
        <dbReference type="PROSITE" id="PS50977"/>
    </source>
</evidence>
<dbReference type="InterPro" id="IPR001647">
    <property type="entry name" value="HTH_TetR"/>
</dbReference>
<dbReference type="AlphaFoldDB" id="A0A6J4QYR9"/>
<organism evidence="6">
    <name type="scientific">uncultured Rubrobacteraceae bacterium</name>
    <dbReference type="NCBI Taxonomy" id="349277"/>
    <lineage>
        <taxon>Bacteria</taxon>
        <taxon>Bacillati</taxon>
        <taxon>Actinomycetota</taxon>
        <taxon>Rubrobacteria</taxon>
        <taxon>Rubrobacterales</taxon>
        <taxon>Rubrobacteraceae</taxon>
        <taxon>environmental samples</taxon>
    </lineage>
</organism>
<feature type="DNA-binding region" description="H-T-H motif" evidence="4">
    <location>
        <begin position="29"/>
        <end position="48"/>
    </location>
</feature>
<keyword evidence="2 4" id="KW-0238">DNA-binding</keyword>